<name>A0A9N9PES8_9GLOM</name>
<accession>A0A9N9PES8</accession>
<reference evidence="2" key="1">
    <citation type="submission" date="2021-06" db="EMBL/GenBank/DDBJ databases">
        <authorList>
            <person name="Kallberg Y."/>
            <person name="Tangrot J."/>
            <person name="Rosling A."/>
        </authorList>
    </citation>
    <scope>NUCLEOTIDE SEQUENCE</scope>
    <source>
        <strain evidence="2">FL966</strain>
    </source>
</reference>
<sequence>MKAKCKINNKYQNCDYQKQVIKSSKLTKDDEILEFFLSGVASIQYQQSDNVFDRLKKKIQEMFDLDKLKEDRSLDKEIQNLNLNKKQKSKLQTLRINQERMIIRYNEIKDRIKEETEIDQLRDFQFWYIQITGSQNLIEKLKEELQKKRKDRLDFLVNYIAEFNRFSNEIQEETDLERLKDFWIKEITKSKFTDKDKQKLDELREEHIRKLEQTQPGTNDFNRINKGIHDEK</sequence>
<protein>
    <submittedName>
        <fullName evidence="2">5819_t:CDS:1</fullName>
    </submittedName>
</protein>
<comment type="caution">
    <text evidence="2">The sequence shown here is derived from an EMBL/GenBank/DDBJ whole genome shotgun (WGS) entry which is preliminary data.</text>
</comment>
<proteinExistence type="predicted"/>
<dbReference type="OrthoDB" id="2445732at2759"/>
<dbReference type="AlphaFoldDB" id="A0A9N9PES8"/>
<evidence type="ECO:0000313" key="2">
    <source>
        <dbReference type="EMBL" id="CAG8809674.1"/>
    </source>
</evidence>
<dbReference type="Proteomes" id="UP000789759">
    <property type="component" value="Unassembled WGS sequence"/>
</dbReference>
<gene>
    <name evidence="2" type="ORF">CPELLU_LOCUS18502</name>
</gene>
<keyword evidence="3" id="KW-1185">Reference proteome</keyword>
<feature type="coiled-coil region" evidence="1">
    <location>
        <begin position="131"/>
        <end position="158"/>
    </location>
</feature>
<evidence type="ECO:0000256" key="1">
    <source>
        <dbReference type="SAM" id="Coils"/>
    </source>
</evidence>
<dbReference type="EMBL" id="CAJVQA010037298">
    <property type="protein sequence ID" value="CAG8809674.1"/>
    <property type="molecule type" value="Genomic_DNA"/>
</dbReference>
<keyword evidence="1" id="KW-0175">Coiled coil</keyword>
<evidence type="ECO:0000313" key="3">
    <source>
        <dbReference type="Proteomes" id="UP000789759"/>
    </source>
</evidence>
<organism evidence="2 3">
    <name type="scientific">Cetraspora pellucida</name>
    <dbReference type="NCBI Taxonomy" id="1433469"/>
    <lineage>
        <taxon>Eukaryota</taxon>
        <taxon>Fungi</taxon>
        <taxon>Fungi incertae sedis</taxon>
        <taxon>Mucoromycota</taxon>
        <taxon>Glomeromycotina</taxon>
        <taxon>Glomeromycetes</taxon>
        <taxon>Diversisporales</taxon>
        <taxon>Gigasporaceae</taxon>
        <taxon>Cetraspora</taxon>
    </lineage>
</organism>